<evidence type="ECO:0000313" key="3">
    <source>
        <dbReference type="Proteomes" id="UP000632740"/>
    </source>
</evidence>
<organism evidence="2 3">
    <name type="scientific">Cellulomonas chitinilytica</name>
    <dbReference type="NCBI Taxonomy" id="398759"/>
    <lineage>
        <taxon>Bacteria</taxon>
        <taxon>Bacillati</taxon>
        <taxon>Actinomycetota</taxon>
        <taxon>Actinomycetes</taxon>
        <taxon>Micrococcales</taxon>
        <taxon>Cellulomonadaceae</taxon>
        <taxon>Cellulomonas</taxon>
    </lineage>
</organism>
<proteinExistence type="predicted"/>
<keyword evidence="3" id="KW-1185">Reference proteome</keyword>
<feature type="domain" description="THIF-type NAD/FAD binding fold" evidence="1">
    <location>
        <begin position="117"/>
        <end position="312"/>
    </location>
</feature>
<dbReference type="InterPro" id="IPR000594">
    <property type="entry name" value="ThiF_NAD_FAD-bd"/>
</dbReference>
<name>A0A919NXB2_9CELL</name>
<accession>A0A919NXB2</accession>
<dbReference type="AlphaFoldDB" id="A0A919NXB2"/>
<protein>
    <submittedName>
        <fullName evidence="2">Thiamin biosynthesis protein</fullName>
    </submittedName>
</protein>
<evidence type="ECO:0000313" key="2">
    <source>
        <dbReference type="EMBL" id="GIG19308.1"/>
    </source>
</evidence>
<reference evidence="2" key="1">
    <citation type="submission" date="2021-01" db="EMBL/GenBank/DDBJ databases">
        <title>Whole genome shotgun sequence of Cellulomonas chitinilytica NBRC 110799.</title>
        <authorList>
            <person name="Komaki H."/>
            <person name="Tamura T."/>
        </authorList>
    </citation>
    <scope>NUCLEOTIDE SEQUENCE</scope>
    <source>
        <strain evidence="2">NBRC 110799</strain>
    </source>
</reference>
<dbReference type="InterPro" id="IPR035985">
    <property type="entry name" value="Ubiquitin-activating_enz"/>
</dbReference>
<dbReference type="EMBL" id="BONK01000001">
    <property type="protein sequence ID" value="GIG19308.1"/>
    <property type="molecule type" value="Genomic_DNA"/>
</dbReference>
<sequence>MRLRPGLRVLRRGDTEVQVGTDPRWAVRLTDLTAAECRLLLSVDERTDLAGLPALARGRGLDPARVATLVSLLHEARLTVAGPAGRAAPGPATPDAVTWSLLRPHADGAELVQGRARCTVGVLGLGPTGLGVAVALAAAGIGTLLLDDARPVRSEDVGPGGYRWGDVGSVREQVATRVLRDVAPHLRLDGTQEPDVLVLVERAAADPARAPVLLSAATPHLSVVVREADAVVGPLVVPGDGPCLRCLDLHRTDVDPAWPLLVAQLLGAPAAASSGPVGEVGTVSGVCAALAAAAVVGHLDGTSSHLRGVTFEVGLPDVVPRRRTWAVHPDCGCTALPAVPAGV</sequence>
<dbReference type="GO" id="GO:0008641">
    <property type="term" value="F:ubiquitin-like modifier activating enzyme activity"/>
    <property type="evidence" value="ECO:0007669"/>
    <property type="project" value="InterPro"/>
</dbReference>
<dbReference type="Proteomes" id="UP000632740">
    <property type="component" value="Unassembled WGS sequence"/>
</dbReference>
<dbReference type="RefSeq" id="WP_203747099.1">
    <property type="nucleotide sequence ID" value="NZ_BONK01000001.1"/>
</dbReference>
<dbReference type="Gene3D" id="3.40.50.720">
    <property type="entry name" value="NAD(P)-binding Rossmann-like Domain"/>
    <property type="match status" value="1"/>
</dbReference>
<dbReference type="SUPFAM" id="SSF69572">
    <property type="entry name" value="Activating enzymes of the ubiquitin-like proteins"/>
    <property type="match status" value="1"/>
</dbReference>
<dbReference type="Pfam" id="PF00899">
    <property type="entry name" value="ThiF"/>
    <property type="match status" value="1"/>
</dbReference>
<evidence type="ECO:0000259" key="1">
    <source>
        <dbReference type="Pfam" id="PF00899"/>
    </source>
</evidence>
<gene>
    <name evidence="2" type="ORF">Cch01nite_00320</name>
</gene>
<comment type="caution">
    <text evidence="2">The sequence shown here is derived from an EMBL/GenBank/DDBJ whole genome shotgun (WGS) entry which is preliminary data.</text>
</comment>